<keyword evidence="10" id="KW-1185">Reference proteome</keyword>
<comment type="caution">
    <text evidence="9">The sequence shown here is derived from an EMBL/GenBank/DDBJ whole genome shotgun (WGS) entry which is preliminary data.</text>
</comment>
<feature type="transmembrane region" description="Helical" evidence="8">
    <location>
        <begin position="181"/>
        <end position="202"/>
    </location>
</feature>
<evidence type="ECO:0000256" key="3">
    <source>
        <dbReference type="ARBA" id="ARBA00022428"/>
    </source>
</evidence>
<dbReference type="InterPro" id="IPR026046">
    <property type="entry name" value="UBIAD1"/>
</dbReference>
<feature type="transmembrane region" description="Helical" evidence="8">
    <location>
        <begin position="12"/>
        <end position="33"/>
    </location>
</feature>
<comment type="subcellular location">
    <subcellularLocation>
        <location evidence="1">Membrane</location>
        <topology evidence="1">Multi-pass membrane protein</topology>
    </subcellularLocation>
</comment>
<evidence type="ECO:0000256" key="1">
    <source>
        <dbReference type="ARBA" id="ARBA00004141"/>
    </source>
</evidence>
<dbReference type="PIRSF" id="PIRSF005355">
    <property type="entry name" value="UBIAD1"/>
    <property type="match status" value="1"/>
</dbReference>
<proteinExistence type="predicted"/>
<evidence type="ECO:0000256" key="7">
    <source>
        <dbReference type="ARBA" id="ARBA00023136"/>
    </source>
</evidence>
<evidence type="ECO:0000256" key="8">
    <source>
        <dbReference type="SAM" id="Phobius"/>
    </source>
</evidence>
<keyword evidence="7 8" id="KW-0472">Membrane</keyword>
<dbReference type="Pfam" id="PF01040">
    <property type="entry name" value="UbiA"/>
    <property type="match status" value="1"/>
</dbReference>
<dbReference type="PATRIC" id="fig|1423722.3.peg.856"/>
<evidence type="ECO:0000256" key="2">
    <source>
        <dbReference type="ARBA" id="ARBA00004863"/>
    </source>
</evidence>
<dbReference type="GO" id="GO:0004659">
    <property type="term" value="F:prenyltransferase activity"/>
    <property type="evidence" value="ECO:0007669"/>
    <property type="project" value="InterPro"/>
</dbReference>
<dbReference type="AlphaFoldDB" id="A0A0R1GVH7"/>
<comment type="pathway">
    <text evidence="2">Quinol/quinone metabolism; menaquinone biosynthesis.</text>
</comment>
<accession>A0A0R1GVH7</accession>
<evidence type="ECO:0000256" key="6">
    <source>
        <dbReference type="ARBA" id="ARBA00022989"/>
    </source>
</evidence>
<feature type="transmembrane region" description="Helical" evidence="8">
    <location>
        <begin position="113"/>
        <end position="132"/>
    </location>
</feature>
<sequence length="315" mass="34886">MSLKNFLEFIEIRTKTLSVLAFIVGLSFTFYYFGNLNWVNTVLFFIAMFTFDIVTTEINNTMDFVKAKDQNYRDNINLLGREHISVATAATYIIVGLVIASAIGIYLVTQTNLLLLALGGLCFIIGIFYTFGPLPLSRLPLGEVFSGVTMGFGIPFIFAYVNLNDAALLSLEIDQHWNFTFSGSLIAVAAFAVATYPIACYIGNVMLANNLSDMETDIKNHRLTFPIMAGKKLAVLTYEFLALSPYLALIVAVILKFLPITSLLTFFTLLKIYPNVKLFANKQDKKTTFPTSIQNATIFTVALAVTTIVGALINF</sequence>
<dbReference type="UniPathway" id="UPA00079"/>
<keyword evidence="6 8" id="KW-1133">Transmembrane helix</keyword>
<dbReference type="GO" id="GO:0016020">
    <property type="term" value="C:membrane"/>
    <property type="evidence" value="ECO:0007669"/>
    <property type="project" value="UniProtKB-SubCell"/>
</dbReference>
<protein>
    <submittedName>
        <fullName evidence="9">1,4-Dihydroxy-2-naphtoate prenyltransferase</fullName>
    </submittedName>
</protein>
<dbReference type="CDD" id="cd13962">
    <property type="entry name" value="PT_UbiA_UBIAD1"/>
    <property type="match status" value="1"/>
</dbReference>
<gene>
    <name evidence="9" type="ORF">FC62_GL000840</name>
</gene>
<organism evidence="9 10">
    <name type="scientific">Amylolactobacillus amylotrophicus DSM 20534</name>
    <dbReference type="NCBI Taxonomy" id="1423722"/>
    <lineage>
        <taxon>Bacteria</taxon>
        <taxon>Bacillati</taxon>
        <taxon>Bacillota</taxon>
        <taxon>Bacilli</taxon>
        <taxon>Lactobacillales</taxon>
        <taxon>Lactobacillaceae</taxon>
        <taxon>Amylolactobacillus</taxon>
    </lineage>
</organism>
<evidence type="ECO:0000256" key="4">
    <source>
        <dbReference type="ARBA" id="ARBA00022679"/>
    </source>
</evidence>
<dbReference type="Proteomes" id="UP000050909">
    <property type="component" value="Unassembled WGS sequence"/>
</dbReference>
<dbReference type="InterPro" id="IPR000537">
    <property type="entry name" value="UbiA_prenyltransferase"/>
</dbReference>
<dbReference type="PANTHER" id="PTHR13929:SF0">
    <property type="entry name" value="UBIA PRENYLTRANSFERASE DOMAIN-CONTAINING PROTEIN 1"/>
    <property type="match status" value="1"/>
</dbReference>
<feature type="transmembrane region" description="Helical" evidence="8">
    <location>
        <begin position="144"/>
        <end position="161"/>
    </location>
</feature>
<dbReference type="PANTHER" id="PTHR13929">
    <property type="entry name" value="1,4-DIHYDROXY-2-NAPHTHOATE OCTAPRENYLTRANSFERASE"/>
    <property type="match status" value="1"/>
</dbReference>
<dbReference type="InterPro" id="IPR044878">
    <property type="entry name" value="UbiA_sf"/>
</dbReference>
<keyword evidence="5 8" id="KW-0812">Transmembrane</keyword>
<feature type="transmembrane region" description="Helical" evidence="8">
    <location>
        <begin position="247"/>
        <end position="272"/>
    </location>
</feature>
<keyword evidence="3" id="KW-0474">Menaquinone biosynthesis</keyword>
<evidence type="ECO:0000256" key="5">
    <source>
        <dbReference type="ARBA" id="ARBA00022692"/>
    </source>
</evidence>
<dbReference type="GO" id="GO:0042371">
    <property type="term" value="P:vitamin K biosynthetic process"/>
    <property type="evidence" value="ECO:0007669"/>
    <property type="project" value="TreeGrafter"/>
</dbReference>
<dbReference type="GO" id="GO:0009234">
    <property type="term" value="P:menaquinone biosynthetic process"/>
    <property type="evidence" value="ECO:0007669"/>
    <property type="project" value="UniProtKB-UniPathway"/>
</dbReference>
<dbReference type="RefSeq" id="WP_054746265.1">
    <property type="nucleotide sequence ID" value="NZ_AZCV01000002.1"/>
</dbReference>
<feature type="transmembrane region" description="Helical" evidence="8">
    <location>
        <begin position="293"/>
        <end position="313"/>
    </location>
</feature>
<dbReference type="EMBL" id="AZCV01000002">
    <property type="protein sequence ID" value="KRK38069.1"/>
    <property type="molecule type" value="Genomic_DNA"/>
</dbReference>
<evidence type="ECO:0000313" key="10">
    <source>
        <dbReference type="Proteomes" id="UP000050909"/>
    </source>
</evidence>
<evidence type="ECO:0000313" key="9">
    <source>
        <dbReference type="EMBL" id="KRK38069.1"/>
    </source>
</evidence>
<feature type="transmembrane region" description="Helical" evidence="8">
    <location>
        <begin position="83"/>
        <end position="107"/>
    </location>
</feature>
<dbReference type="Gene3D" id="1.10.357.140">
    <property type="entry name" value="UbiA prenyltransferase"/>
    <property type="match status" value="1"/>
</dbReference>
<keyword evidence="4 9" id="KW-0808">Transferase</keyword>
<name>A0A0R1GVH7_9LACO</name>
<reference evidence="9 10" key="1">
    <citation type="journal article" date="2015" name="Genome Announc.">
        <title>Expanding the biotechnology potential of lactobacilli through comparative genomics of 213 strains and associated genera.</title>
        <authorList>
            <person name="Sun Z."/>
            <person name="Harris H.M."/>
            <person name="McCann A."/>
            <person name="Guo C."/>
            <person name="Argimon S."/>
            <person name="Zhang W."/>
            <person name="Yang X."/>
            <person name="Jeffery I.B."/>
            <person name="Cooney J.C."/>
            <person name="Kagawa T.F."/>
            <person name="Liu W."/>
            <person name="Song Y."/>
            <person name="Salvetti E."/>
            <person name="Wrobel A."/>
            <person name="Rasinkangas P."/>
            <person name="Parkhill J."/>
            <person name="Rea M.C."/>
            <person name="O'Sullivan O."/>
            <person name="Ritari J."/>
            <person name="Douillard F.P."/>
            <person name="Paul Ross R."/>
            <person name="Yang R."/>
            <person name="Briner A.E."/>
            <person name="Felis G.E."/>
            <person name="de Vos W.M."/>
            <person name="Barrangou R."/>
            <person name="Klaenhammer T.R."/>
            <person name="Caufield P.W."/>
            <person name="Cui Y."/>
            <person name="Zhang H."/>
            <person name="O'Toole P.W."/>
        </authorList>
    </citation>
    <scope>NUCLEOTIDE SEQUENCE [LARGE SCALE GENOMIC DNA]</scope>
    <source>
        <strain evidence="9 10">DSM 20534</strain>
    </source>
</reference>